<dbReference type="EMBL" id="HBUF01035890">
    <property type="protein sequence ID" value="CAG6616477.1"/>
    <property type="molecule type" value="Transcribed_RNA"/>
</dbReference>
<name>A0A8D8PWD2_9HEMI</name>
<dbReference type="EMBL" id="HBUF01035889">
    <property type="protein sequence ID" value="CAG6616475.1"/>
    <property type="molecule type" value="Transcribed_RNA"/>
</dbReference>
<sequence length="117" mass="13755">MNSVNISSLNRKPLSCCRTCPPLPHPPLLPLVLLPHHPPHPVAVSQARRMREKREEDKKKRRRKQKRKSEEELRRIFCIAGELLITLRRIFCVVRGELLKSFFFIYVPIVPRVSRVV</sequence>
<accession>A0A8D8PWD2</accession>
<dbReference type="EMBL" id="HBUF01035892">
    <property type="protein sequence ID" value="CAG6616481.1"/>
    <property type="molecule type" value="Transcribed_RNA"/>
</dbReference>
<organism evidence="2">
    <name type="scientific">Cacopsylla melanoneura</name>
    <dbReference type="NCBI Taxonomy" id="428564"/>
    <lineage>
        <taxon>Eukaryota</taxon>
        <taxon>Metazoa</taxon>
        <taxon>Ecdysozoa</taxon>
        <taxon>Arthropoda</taxon>
        <taxon>Hexapoda</taxon>
        <taxon>Insecta</taxon>
        <taxon>Pterygota</taxon>
        <taxon>Neoptera</taxon>
        <taxon>Paraneoptera</taxon>
        <taxon>Hemiptera</taxon>
        <taxon>Sternorrhyncha</taxon>
        <taxon>Psylloidea</taxon>
        <taxon>Psyllidae</taxon>
        <taxon>Psyllinae</taxon>
        <taxon>Cacopsylla</taxon>
    </lineage>
</organism>
<dbReference type="EMBL" id="HBUF01035891">
    <property type="protein sequence ID" value="CAG6616479.1"/>
    <property type="molecule type" value="Transcribed_RNA"/>
</dbReference>
<proteinExistence type="predicted"/>
<protein>
    <submittedName>
        <fullName evidence="2">Uncharacterized protein</fullName>
    </submittedName>
</protein>
<reference evidence="2" key="1">
    <citation type="submission" date="2021-05" db="EMBL/GenBank/DDBJ databases">
        <authorList>
            <person name="Alioto T."/>
            <person name="Alioto T."/>
            <person name="Gomez Garrido J."/>
        </authorList>
    </citation>
    <scope>NUCLEOTIDE SEQUENCE</scope>
</reference>
<feature type="region of interest" description="Disordered" evidence="1">
    <location>
        <begin position="40"/>
        <end position="71"/>
    </location>
</feature>
<evidence type="ECO:0000256" key="1">
    <source>
        <dbReference type="SAM" id="MobiDB-lite"/>
    </source>
</evidence>
<evidence type="ECO:0000313" key="2">
    <source>
        <dbReference type="EMBL" id="CAG6616479.1"/>
    </source>
</evidence>
<dbReference type="AlphaFoldDB" id="A0A8D8PWD2"/>